<evidence type="ECO:0000313" key="3">
    <source>
        <dbReference type="Proteomes" id="UP000663836"/>
    </source>
</evidence>
<sequence length="90" mass="10646">MEYGQYQKLPKNHYPNNYKQQTHSSRLINGSSMSHSNRNQQNQVFDQHQQQITTEGNIKEKLVAQEVKNHWKSNFQTDICIVNIRRSSLT</sequence>
<gene>
    <name evidence="2" type="ORF">JBS370_LOCUS34895</name>
</gene>
<name>A0A819ZV57_9BILA</name>
<comment type="caution">
    <text evidence="2">The sequence shown here is derived from an EMBL/GenBank/DDBJ whole genome shotgun (WGS) entry which is preliminary data.</text>
</comment>
<evidence type="ECO:0000313" key="2">
    <source>
        <dbReference type="EMBL" id="CAF4168701.1"/>
    </source>
</evidence>
<evidence type="ECO:0000256" key="1">
    <source>
        <dbReference type="SAM" id="MobiDB-lite"/>
    </source>
</evidence>
<organism evidence="2 3">
    <name type="scientific">Rotaria sordida</name>
    <dbReference type="NCBI Taxonomy" id="392033"/>
    <lineage>
        <taxon>Eukaryota</taxon>
        <taxon>Metazoa</taxon>
        <taxon>Spiralia</taxon>
        <taxon>Gnathifera</taxon>
        <taxon>Rotifera</taxon>
        <taxon>Eurotatoria</taxon>
        <taxon>Bdelloidea</taxon>
        <taxon>Philodinida</taxon>
        <taxon>Philodinidae</taxon>
        <taxon>Rotaria</taxon>
    </lineage>
</organism>
<proteinExistence type="predicted"/>
<protein>
    <submittedName>
        <fullName evidence="2">Uncharacterized protein</fullName>
    </submittedName>
</protein>
<feature type="region of interest" description="Disordered" evidence="1">
    <location>
        <begin position="1"/>
        <end position="48"/>
    </location>
</feature>
<dbReference type="AlphaFoldDB" id="A0A819ZV57"/>
<accession>A0A819ZV57</accession>
<dbReference type="EMBL" id="CAJOBD010011511">
    <property type="protein sequence ID" value="CAF4168701.1"/>
    <property type="molecule type" value="Genomic_DNA"/>
</dbReference>
<reference evidence="2" key="1">
    <citation type="submission" date="2021-02" db="EMBL/GenBank/DDBJ databases">
        <authorList>
            <person name="Nowell W R."/>
        </authorList>
    </citation>
    <scope>NUCLEOTIDE SEQUENCE</scope>
</reference>
<feature type="compositionally biased region" description="Polar residues" evidence="1">
    <location>
        <begin position="14"/>
        <end position="39"/>
    </location>
</feature>
<dbReference type="Proteomes" id="UP000663836">
    <property type="component" value="Unassembled WGS sequence"/>
</dbReference>